<gene>
    <name evidence="2" type="ORF">V6N12_073472</name>
</gene>
<name>A0ABR2AMD6_9ROSI</name>
<evidence type="ECO:0000313" key="2">
    <source>
        <dbReference type="EMBL" id="KAK8494476.1"/>
    </source>
</evidence>
<accession>A0ABR2AMD6</accession>
<feature type="region of interest" description="Disordered" evidence="1">
    <location>
        <begin position="1"/>
        <end position="30"/>
    </location>
</feature>
<evidence type="ECO:0000313" key="3">
    <source>
        <dbReference type="Proteomes" id="UP001472677"/>
    </source>
</evidence>
<organism evidence="2 3">
    <name type="scientific">Hibiscus sabdariffa</name>
    <name type="common">roselle</name>
    <dbReference type="NCBI Taxonomy" id="183260"/>
    <lineage>
        <taxon>Eukaryota</taxon>
        <taxon>Viridiplantae</taxon>
        <taxon>Streptophyta</taxon>
        <taxon>Embryophyta</taxon>
        <taxon>Tracheophyta</taxon>
        <taxon>Spermatophyta</taxon>
        <taxon>Magnoliopsida</taxon>
        <taxon>eudicotyledons</taxon>
        <taxon>Gunneridae</taxon>
        <taxon>Pentapetalae</taxon>
        <taxon>rosids</taxon>
        <taxon>malvids</taxon>
        <taxon>Malvales</taxon>
        <taxon>Malvaceae</taxon>
        <taxon>Malvoideae</taxon>
        <taxon>Hibiscus</taxon>
    </lineage>
</organism>
<evidence type="ECO:0000256" key="1">
    <source>
        <dbReference type="SAM" id="MobiDB-lite"/>
    </source>
</evidence>
<keyword evidence="3" id="KW-1185">Reference proteome</keyword>
<protein>
    <submittedName>
        <fullName evidence="2">Uncharacterized protein</fullName>
    </submittedName>
</protein>
<proteinExistence type="predicted"/>
<dbReference type="EMBL" id="JBBPBM010000528">
    <property type="protein sequence ID" value="KAK8494476.1"/>
    <property type="molecule type" value="Genomic_DNA"/>
</dbReference>
<comment type="caution">
    <text evidence="2">The sequence shown here is derived from an EMBL/GenBank/DDBJ whole genome shotgun (WGS) entry which is preliminary data.</text>
</comment>
<reference evidence="2 3" key="1">
    <citation type="journal article" date="2024" name="G3 (Bethesda)">
        <title>Genome assembly of Hibiscus sabdariffa L. provides insights into metabolisms of medicinal natural products.</title>
        <authorList>
            <person name="Kim T."/>
        </authorList>
    </citation>
    <scope>NUCLEOTIDE SEQUENCE [LARGE SCALE GENOMIC DNA]</scope>
    <source>
        <strain evidence="2">TK-2024</strain>
        <tissue evidence="2">Old leaves</tissue>
    </source>
</reference>
<sequence length="70" mass="8445">MESIKSTKAKRNGSPHPQNQKNRKEGKEDEEVIRSMACFLQERVQPDLAIPRWFRYNRNHHHLVLPWSHR</sequence>
<dbReference type="Proteomes" id="UP001472677">
    <property type="component" value="Unassembled WGS sequence"/>
</dbReference>